<evidence type="ECO:0000256" key="1">
    <source>
        <dbReference type="SAM" id="MobiDB-lite"/>
    </source>
</evidence>
<evidence type="ECO:0000313" key="2">
    <source>
        <dbReference type="EMBL" id="ROT78410.1"/>
    </source>
</evidence>
<comment type="caution">
    <text evidence="2">The sequence shown here is derived from an EMBL/GenBank/DDBJ whole genome shotgun (WGS) entry which is preliminary data.</text>
</comment>
<organism evidence="2 3">
    <name type="scientific">Penaeus vannamei</name>
    <name type="common">Whiteleg shrimp</name>
    <name type="synonym">Litopenaeus vannamei</name>
    <dbReference type="NCBI Taxonomy" id="6689"/>
    <lineage>
        <taxon>Eukaryota</taxon>
        <taxon>Metazoa</taxon>
        <taxon>Ecdysozoa</taxon>
        <taxon>Arthropoda</taxon>
        <taxon>Crustacea</taxon>
        <taxon>Multicrustacea</taxon>
        <taxon>Malacostraca</taxon>
        <taxon>Eumalacostraca</taxon>
        <taxon>Eucarida</taxon>
        <taxon>Decapoda</taxon>
        <taxon>Dendrobranchiata</taxon>
        <taxon>Penaeoidea</taxon>
        <taxon>Penaeidae</taxon>
        <taxon>Penaeus</taxon>
    </lineage>
</organism>
<accession>A0A3R7MBR5</accession>
<evidence type="ECO:0000313" key="3">
    <source>
        <dbReference type="Proteomes" id="UP000283509"/>
    </source>
</evidence>
<dbReference type="OrthoDB" id="6364505at2759"/>
<dbReference type="Proteomes" id="UP000283509">
    <property type="component" value="Unassembled WGS sequence"/>
</dbReference>
<gene>
    <name evidence="2" type="ORF">C7M84_002888</name>
</gene>
<dbReference type="EMBL" id="QCYY01001387">
    <property type="protein sequence ID" value="ROT78410.1"/>
    <property type="molecule type" value="Genomic_DNA"/>
</dbReference>
<keyword evidence="3" id="KW-1185">Reference proteome</keyword>
<feature type="region of interest" description="Disordered" evidence="1">
    <location>
        <begin position="46"/>
        <end position="66"/>
    </location>
</feature>
<protein>
    <submittedName>
        <fullName evidence="2">Uncharacterized protein</fullName>
    </submittedName>
</protein>
<proteinExistence type="predicted"/>
<reference evidence="2 3" key="2">
    <citation type="submission" date="2019-01" db="EMBL/GenBank/DDBJ databases">
        <title>The decoding of complex shrimp genome reveals the adaptation for benthos swimmer, frequently molting mechanism and breeding impact on genome.</title>
        <authorList>
            <person name="Sun Y."/>
            <person name="Gao Y."/>
            <person name="Yu Y."/>
        </authorList>
    </citation>
    <scope>NUCLEOTIDE SEQUENCE [LARGE SCALE GENOMIC DNA]</scope>
    <source>
        <tissue evidence="2">Muscle</tissue>
    </source>
</reference>
<dbReference type="AlphaFoldDB" id="A0A3R7MBR5"/>
<sequence>MSTATVPVNDQENSIAQRGAKMKTHMGLGVRSAQGTSQGLAVHSQKKFSQTSNISHMKPRSFGDISNRMVSGSAVKKTQKQTVLATSMPQIIQKPNADLEPEFFPEIKEKEDYSDIFPASLNLSDQHISKLVRFWEVCRRPELSSLSPSKIPKSPPRSFSLMSTMREPEKVNKLEPVMGEIFDLPPPSWE</sequence>
<reference evidence="2 3" key="1">
    <citation type="submission" date="2018-04" db="EMBL/GenBank/DDBJ databases">
        <authorList>
            <person name="Zhang X."/>
            <person name="Yuan J."/>
            <person name="Li F."/>
            <person name="Xiang J."/>
        </authorList>
    </citation>
    <scope>NUCLEOTIDE SEQUENCE [LARGE SCALE GENOMIC DNA]</scope>
    <source>
        <tissue evidence="2">Muscle</tissue>
    </source>
</reference>
<name>A0A3R7MBR5_PENVA</name>